<feature type="transmembrane region" description="Helical" evidence="1">
    <location>
        <begin position="61"/>
        <end position="78"/>
    </location>
</feature>
<evidence type="ECO:0000259" key="2">
    <source>
        <dbReference type="Pfam" id="PF07695"/>
    </source>
</evidence>
<proteinExistence type="predicted"/>
<evidence type="ECO:0000313" key="3">
    <source>
        <dbReference type="EMBL" id="SFV90386.1"/>
    </source>
</evidence>
<feature type="transmembrane region" description="Helical" evidence="1">
    <location>
        <begin position="210"/>
        <end position="230"/>
    </location>
</feature>
<feature type="transmembrane region" description="Helical" evidence="1">
    <location>
        <begin position="180"/>
        <end position="198"/>
    </location>
</feature>
<keyword evidence="1" id="KW-1133">Transmembrane helix</keyword>
<feature type="transmembrane region" description="Helical" evidence="1">
    <location>
        <begin position="129"/>
        <end position="149"/>
    </location>
</feature>
<feature type="transmembrane region" description="Helical" evidence="1">
    <location>
        <begin position="98"/>
        <end position="117"/>
    </location>
</feature>
<sequence>MYLKALSDVTTLIVELNLWQVDAFYQHESKKQFVMALFFGAMLILLLYNLFIWFSVRERVYLYYVLAFAGIVFHHFLYRGLAEIYLLSPEMSLQIVKYAAFIVAFPVFFLALLTKEILQLSQYPKINRFLHYTLIGFVGITVVCFLLGLDRIRSLFPVLFLLMLFVVTLYAYIKRNRNAKFILIGWLVLVGSALFMFLDSEGYIAGMNRFPYYVEVSILTETLLFSFILADRLK</sequence>
<name>A0A1W1E9D9_9ZZZZ</name>
<organism evidence="3">
    <name type="scientific">hydrothermal vent metagenome</name>
    <dbReference type="NCBI Taxonomy" id="652676"/>
    <lineage>
        <taxon>unclassified sequences</taxon>
        <taxon>metagenomes</taxon>
        <taxon>ecological metagenomes</taxon>
    </lineage>
</organism>
<accession>A0A1W1E9D9</accession>
<protein>
    <submittedName>
        <fullName evidence="3">FOG: GGDEF domain</fullName>
    </submittedName>
</protein>
<evidence type="ECO:0000256" key="1">
    <source>
        <dbReference type="SAM" id="Phobius"/>
    </source>
</evidence>
<keyword evidence="1" id="KW-0472">Membrane</keyword>
<gene>
    <name evidence="3" type="ORF">MNB_SV-4-740</name>
</gene>
<dbReference type="InterPro" id="IPR011623">
    <property type="entry name" value="7TMR_DISM_rcpt_extracell_dom1"/>
</dbReference>
<reference evidence="3" key="1">
    <citation type="submission" date="2016-10" db="EMBL/GenBank/DDBJ databases">
        <authorList>
            <person name="de Groot N.N."/>
        </authorList>
    </citation>
    <scope>NUCLEOTIDE SEQUENCE</scope>
</reference>
<feature type="transmembrane region" description="Helical" evidence="1">
    <location>
        <begin position="155"/>
        <end position="173"/>
    </location>
</feature>
<dbReference type="AlphaFoldDB" id="A0A1W1E9D9"/>
<dbReference type="Pfam" id="PF07695">
    <property type="entry name" value="7TMR-DISM_7TM"/>
    <property type="match status" value="1"/>
</dbReference>
<feature type="transmembrane region" description="Helical" evidence="1">
    <location>
        <begin position="33"/>
        <end position="54"/>
    </location>
</feature>
<keyword evidence="1" id="KW-0812">Transmembrane</keyword>
<feature type="domain" description="7TM-DISM receptor extracellular" evidence="2">
    <location>
        <begin position="32"/>
        <end position="232"/>
    </location>
</feature>
<dbReference type="EMBL" id="FPIB01000015">
    <property type="protein sequence ID" value="SFV90386.1"/>
    <property type="molecule type" value="Genomic_DNA"/>
</dbReference>